<organism evidence="1 2">
    <name type="scientific">Parascaris equorum</name>
    <name type="common">Equine roundworm</name>
    <dbReference type="NCBI Taxonomy" id="6256"/>
    <lineage>
        <taxon>Eukaryota</taxon>
        <taxon>Metazoa</taxon>
        <taxon>Ecdysozoa</taxon>
        <taxon>Nematoda</taxon>
        <taxon>Chromadorea</taxon>
        <taxon>Rhabditida</taxon>
        <taxon>Spirurina</taxon>
        <taxon>Ascaridomorpha</taxon>
        <taxon>Ascaridoidea</taxon>
        <taxon>Ascarididae</taxon>
        <taxon>Parascaris</taxon>
    </lineage>
</organism>
<evidence type="ECO:0000313" key="2">
    <source>
        <dbReference type="WBParaSite" id="PEQ_0001078601-mRNA-1"/>
    </source>
</evidence>
<name>A0A914S9E4_PAREQ</name>
<dbReference type="AlphaFoldDB" id="A0A914S9E4"/>
<dbReference type="Proteomes" id="UP000887564">
    <property type="component" value="Unplaced"/>
</dbReference>
<sequence length="117" mass="13584">LPDIARNFLGDVEIALIRLKLGGIDSWFANLEHFVFFFSFFRCIIAAENNFPATPPCLEMIEEKPLSYERSFGSIACFKCDHFPIFYISDEFSLIVHLVQVHMTDVDNEILDFLDER</sequence>
<reference evidence="2" key="1">
    <citation type="submission" date="2022-11" db="UniProtKB">
        <authorList>
            <consortium name="WormBaseParasite"/>
        </authorList>
    </citation>
    <scope>IDENTIFICATION</scope>
</reference>
<protein>
    <submittedName>
        <fullName evidence="2">Uncharacterized protein</fullName>
    </submittedName>
</protein>
<keyword evidence="1" id="KW-1185">Reference proteome</keyword>
<evidence type="ECO:0000313" key="1">
    <source>
        <dbReference type="Proteomes" id="UP000887564"/>
    </source>
</evidence>
<accession>A0A914S9E4</accession>
<proteinExistence type="predicted"/>
<dbReference type="WBParaSite" id="PEQ_0001078601-mRNA-1">
    <property type="protein sequence ID" value="PEQ_0001078601-mRNA-1"/>
    <property type="gene ID" value="PEQ_0001078601"/>
</dbReference>